<dbReference type="Proteomes" id="UP001221757">
    <property type="component" value="Unassembled WGS sequence"/>
</dbReference>
<sequence>MEEAGRLGFPSFELEVEIEGVSWDESVYTGLRKFHQAKGFDPDSQNIALELGYPLFEISTDVDGTSAHGELRNHLSTVMYLNAEQFSRPKQDCKMMGACLKKKPTNTLVSRLFERDPKQWQNHPLPGRLLWACSFLSCLPSARFGCMIFSTSSMGRYSRAGLQSGSGLFPQDFG</sequence>
<dbReference type="EMBL" id="JARKIE010000275">
    <property type="protein sequence ID" value="KAJ7658920.1"/>
    <property type="molecule type" value="Genomic_DNA"/>
</dbReference>
<gene>
    <name evidence="1" type="ORF">B0H17DRAFT_1020974</name>
</gene>
<accession>A0AAD7CQY8</accession>
<proteinExistence type="predicted"/>
<keyword evidence="2" id="KW-1185">Reference proteome</keyword>
<reference evidence="1" key="1">
    <citation type="submission" date="2023-03" db="EMBL/GenBank/DDBJ databases">
        <title>Massive genome expansion in bonnet fungi (Mycena s.s.) driven by repeated elements and novel gene families across ecological guilds.</title>
        <authorList>
            <consortium name="Lawrence Berkeley National Laboratory"/>
            <person name="Harder C.B."/>
            <person name="Miyauchi S."/>
            <person name="Viragh M."/>
            <person name="Kuo A."/>
            <person name="Thoen E."/>
            <person name="Andreopoulos B."/>
            <person name="Lu D."/>
            <person name="Skrede I."/>
            <person name="Drula E."/>
            <person name="Henrissat B."/>
            <person name="Morin E."/>
            <person name="Kohler A."/>
            <person name="Barry K."/>
            <person name="LaButti K."/>
            <person name="Morin E."/>
            <person name="Salamov A."/>
            <person name="Lipzen A."/>
            <person name="Mereny Z."/>
            <person name="Hegedus B."/>
            <person name="Baldrian P."/>
            <person name="Stursova M."/>
            <person name="Weitz H."/>
            <person name="Taylor A."/>
            <person name="Grigoriev I.V."/>
            <person name="Nagy L.G."/>
            <person name="Martin F."/>
            <person name="Kauserud H."/>
        </authorList>
    </citation>
    <scope>NUCLEOTIDE SEQUENCE</scope>
    <source>
        <strain evidence="1">CBHHK067</strain>
    </source>
</reference>
<evidence type="ECO:0000313" key="1">
    <source>
        <dbReference type="EMBL" id="KAJ7658920.1"/>
    </source>
</evidence>
<organism evidence="1 2">
    <name type="scientific">Mycena rosella</name>
    <name type="common">Pink bonnet</name>
    <name type="synonym">Agaricus rosellus</name>
    <dbReference type="NCBI Taxonomy" id="1033263"/>
    <lineage>
        <taxon>Eukaryota</taxon>
        <taxon>Fungi</taxon>
        <taxon>Dikarya</taxon>
        <taxon>Basidiomycota</taxon>
        <taxon>Agaricomycotina</taxon>
        <taxon>Agaricomycetes</taxon>
        <taxon>Agaricomycetidae</taxon>
        <taxon>Agaricales</taxon>
        <taxon>Marasmiineae</taxon>
        <taxon>Mycenaceae</taxon>
        <taxon>Mycena</taxon>
    </lineage>
</organism>
<dbReference type="AlphaFoldDB" id="A0AAD7CQY8"/>
<name>A0AAD7CQY8_MYCRO</name>
<evidence type="ECO:0000313" key="2">
    <source>
        <dbReference type="Proteomes" id="UP001221757"/>
    </source>
</evidence>
<comment type="caution">
    <text evidence="1">The sequence shown here is derived from an EMBL/GenBank/DDBJ whole genome shotgun (WGS) entry which is preliminary data.</text>
</comment>
<protein>
    <submittedName>
        <fullName evidence="1">Uncharacterized protein</fullName>
    </submittedName>
</protein>